<dbReference type="Proteomes" id="UP000499080">
    <property type="component" value="Unassembled WGS sequence"/>
</dbReference>
<dbReference type="AlphaFoldDB" id="A0A4Y2GXH1"/>
<reference evidence="2 3" key="1">
    <citation type="journal article" date="2019" name="Sci. Rep.">
        <title>Orb-weaving spider Araneus ventricosus genome elucidates the spidroin gene catalogue.</title>
        <authorList>
            <person name="Kono N."/>
            <person name="Nakamura H."/>
            <person name="Ohtoshi R."/>
            <person name="Moran D.A.P."/>
            <person name="Shinohara A."/>
            <person name="Yoshida Y."/>
            <person name="Fujiwara M."/>
            <person name="Mori M."/>
            <person name="Tomita M."/>
            <person name="Arakawa K."/>
        </authorList>
    </citation>
    <scope>NUCLEOTIDE SEQUENCE [LARGE SCALE GENOMIC DNA]</scope>
</reference>
<keyword evidence="3" id="KW-1185">Reference proteome</keyword>
<evidence type="ECO:0000256" key="1">
    <source>
        <dbReference type="SAM" id="MobiDB-lite"/>
    </source>
</evidence>
<accession>A0A4Y2GXH1</accession>
<proteinExistence type="predicted"/>
<gene>
    <name evidence="2" type="ORF">AVEN_216358_1</name>
</gene>
<comment type="caution">
    <text evidence="2">The sequence shown here is derived from an EMBL/GenBank/DDBJ whole genome shotgun (WGS) entry which is preliminary data.</text>
</comment>
<organism evidence="2 3">
    <name type="scientific">Araneus ventricosus</name>
    <name type="common">Orbweaver spider</name>
    <name type="synonym">Epeira ventricosa</name>
    <dbReference type="NCBI Taxonomy" id="182803"/>
    <lineage>
        <taxon>Eukaryota</taxon>
        <taxon>Metazoa</taxon>
        <taxon>Ecdysozoa</taxon>
        <taxon>Arthropoda</taxon>
        <taxon>Chelicerata</taxon>
        <taxon>Arachnida</taxon>
        <taxon>Araneae</taxon>
        <taxon>Araneomorphae</taxon>
        <taxon>Entelegynae</taxon>
        <taxon>Araneoidea</taxon>
        <taxon>Araneidae</taxon>
        <taxon>Araneus</taxon>
    </lineage>
</organism>
<sequence length="158" mass="18102">MIPLNICRVCALLLAKSRGGQPNILPLVWYKNTHTDPAYPGRVQGQERTGFIKYNKMIQILTEQGGFIWTKQDNPDVIEKQADLSEVDYEPWINVDSNLEKAQIITEETKCQALMSRRHDPTELEGNDDEKESAEKPLSKKETRNPSYFLLLRSPIPC</sequence>
<evidence type="ECO:0000313" key="3">
    <source>
        <dbReference type="Proteomes" id="UP000499080"/>
    </source>
</evidence>
<feature type="compositionally biased region" description="Acidic residues" evidence="1">
    <location>
        <begin position="123"/>
        <end position="132"/>
    </location>
</feature>
<evidence type="ECO:0000313" key="2">
    <source>
        <dbReference type="EMBL" id="GBM57611.1"/>
    </source>
</evidence>
<feature type="region of interest" description="Disordered" evidence="1">
    <location>
        <begin position="114"/>
        <end position="146"/>
    </location>
</feature>
<name>A0A4Y2GXH1_ARAVE</name>
<protein>
    <submittedName>
        <fullName evidence="2">Uncharacterized protein</fullName>
    </submittedName>
</protein>
<dbReference type="EMBL" id="BGPR01001600">
    <property type="protein sequence ID" value="GBM57611.1"/>
    <property type="molecule type" value="Genomic_DNA"/>
</dbReference>
<feature type="compositionally biased region" description="Basic and acidic residues" evidence="1">
    <location>
        <begin position="133"/>
        <end position="144"/>
    </location>
</feature>